<proteinExistence type="inferred from homology"/>
<evidence type="ECO:0000256" key="15">
    <source>
        <dbReference type="SAM" id="Phobius"/>
    </source>
</evidence>
<evidence type="ECO:0000256" key="13">
    <source>
        <dbReference type="RuleBase" id="RU362091"/>
    </source>
</evidence>
<evidence type="ECO:0000256" key="1">
    <source>
        <dbReference type="ARBA" id="ARBA00004651"/>
    </source>
</evidence>
<evidence type="ECO:0000256" key="2">
    <source>
        <dbReference type="ARBA" id="ARBA00006434"/>
    </source>
</evidence>
<evidence type="ECO:0000256" key="3">
    <source>
        <dbReference type="ARBA" id="ARBA00022448"/>
    </source>
</evidence>
<feature type="transmembrane region" description="Helical" evidence="15">
    <location>
        <begin position="391"/>
        <end position="412"/>
    </location>
</feature>
<keyword evidence="3" id="KW-0813">Transport</keyword>
<reference evidence="17" key="1">
    <citation type="submission" date="2020-01" db="EMBL/GenBank/DDBJ databases">
        <title>'Steroidobacter agaridevorans' sp. nov., agar-degrading bacteria isolated from rhizosphere soils.</title>
        <authorList>
            <person name="Ikenaga M."/>
            <person name="Kataoka M."/>
            <person name="Murouchi A."/>
            <person name="Katsuragi S."/>
            <person name="Sakai M."/>
        </authorList>
    </citation>
    <scope>NUCLEOTIDE SEQUENCE [LARGE SCALE GENOMIC DNA]</scope>
    <source>
        <strain evidence="17">YU21-B</strain>
    </source>
</reference>
<keyword evidence="4" id="KW-1003">Cell membrane</keyword>
<accession>A0A829YF82</accession>
<dbReference type="Gene3D" id="1.20.1730.10">
    <property type="entry name" value="Sodium/glucose cotransporter"/>
    <property type="match status" value="1"/>
</dbReference>
<evidence type="ECO:0000313" key="16">
    <source>
        <dbReference type="EMBL" id="GFE81302.1"/>
    </source>
</evidence>
<keyword evidence="8" id="KW-0915">Sodium</keyword>
<dbReference type="GO" id="GO:0005886">
    <property type="term" value="C:plasma membrane"/>
    <property type="evidence" value="ECO:0007669"/>
    <property type="project" value="UniProtKB-SubCell"/>
</dbReference>
<evidence type="ECO:0000256" key="11">
    <source>
        <dbReference type="ARBA" id="ARBA00023201"/>
    </source>
</evidence>
<evidence type="ECO:0000256" key="4">
    <source>
        <dbReference type="ARBA" id="ARBA00022475"/>
    </source>
</evidence>
<dbReference type="AlphaFoldDB" id="A0A829YF82"/>
<dbReference type="PANTHER" id="PTHR48086">
    <property type="entry name" value="SODIUM/PROLINE SYMPORTER-RELATED"/>
    <property type="match status" value="1"/>
</dbReference>
<gene>
    <name evidence="16" type="primary">opuE</name>
    <name evidence="16" type="ORF">GCM10011487_33020</name>
</gene>
<keyword evidence="9" id="KW-0406">Ion transport</keyword>
<comment type="catalytic activity">
    <reaction evidence="12">
        <text>L-proline(in) + Na(+)(in) = L-proline(out) + Na(+)(out)</text>
        <dbReference type="Rhea" id="RHEA:28967"/>
        <dbReference type="ChEBI" id="CHEBI:29101"/>
        <dbReference type="ChEBI" id="CHEBI:60039"/>
    </reaction>
</comment>
<dbReference type="GO" id="GO:0006814">
    <property type="term" value="P:sodium ion transport"/>
    <property type="evidence" value="ECO:0007669"/>
    <property type="project" value="UniProtKB-KW"/>
</dbReference>
<feature type="transmembrane region" description="Helical" evidence="15">
    <location>
        <begin position="189"/>
        <end position="209"/>
    </location>
</feature>
<name>A0A829YF82_9GAMM</name>
<dbReference type="InterPro" id="IPR001734">
    <property type="entry name" value="Na/solute_symporter"/>
</dbReference>
<sequence>MNRSATVLLTLMAFAALLLVVAAWAGRRTHNAADFALANRRLGVWLTAVSCTANTVNGWLLMTLAGAAFAWGWSAVWICGAFVLGSALNLFFIAPRLRGISVGQGTATLFQVLSVDAGDRLQPLVARSAILIFMLCVLLQTSAMLRFAGGLLVDEFGFNLISITLTSMFLITVGAFAGGLRAAAVGDAVQVIAVGLFAALLLAGASVAIEGWDQFKIAFTALGPLASDWFGGRKGVVSLAFAAGVFCIGLGMTGQPQLATRFMAARDEKTLLRASCLSLLLTTLLVGLVLGCGWAAGILYSDLDRPELALFTIADRLLPPLLAAFIVASLIAAIFANLGSQLLALATTLGIDMRRVNAPLSIGWSRAAMVLSAVLIVLSTLWAPATVFEHAMFGYAAIGSSFGPLLLVRVCGKRVRPGAMLAAIWSGFILSLLFHLLPDAPGDFLERVMPFVASLGIALTGGERRRNPDRADRSQETVHDRVPI</sequence>
<evidence type="ECO:0000256" key="8">
    <source>
        <dbReference type="ARBA" id="ARBA00023053"/>
    </source>
</evidence>
<dbReference type="PANTHER" id="PTHR48086:SF3">
    <property type="entry name" value="SODIUM_PROLINE SYMPORTER"/>
    <property type="match status" value="1"/>
</dbReference>
<evidence type="ECO:0000256" key="10">
    <source>
        <dbReference type="ARBA" id="ARBA00023136"/>
    </source>
</evidence>
<dbReference type="PROSITE" id="PS50283">
    <property type="entry name" value="NA_SOLUT_SYMP_3"/>
    <property type="match status" value="1"/>
</dbReference>
<keyword evidence="7 15" id="KW-1133">Transmembrane helix</keyword>
<dbReference type="Pfam" id="PF00474">
    <property type="entry name" value="SSF"/>
    <property type="match status" value="1"/>
</dbReference>
<organism evidence="16 17">
    <name type="scientific">Steroidobacter agaridevorans</name>
    <dbReference type="NCBI Taxonomy" id="2695856"/>
    <lineage>
        <taxon>Bacteria</taxon>
        <taxon>Pseudomonadati</taxon>
        <taxon>Pseudomonadota</taxon>
        <taxon>Gammaproteobacteria</taxon>
        <taxon>Steroidobacterales</taxon>
        <taxon>Steroidobacteraceae</taxon>
        <taxon>Steroidobacter</taxon>
    </lineage>
</organism>
<comment type="similarity">
    <text evidence="2 13">Belongs to the sodium:solute symporter (SSF) (TC 2.A.21) family.</text>
</comment>
<evidence type="ECO:0000256" key="7">
    <source>
        <dbReference type="ARBA" id="ARBA00022989"/>
    </source>
</evidence>
<keyword evidence="10 15" id="KW-0472">Membrane</keyword>
<dbReference type="InterPro" id="IPR050277">
    <property type="entry name" value="Sodium:Solute_Symporter"/>
</dbReference>
<evidence type="ECO:0000256" key="14">
    <source>
        <dbReference type="SAM" id="MobiDB-lite"/>
    </source>
</evidence>
<dbReference type="InterPro" id="IPR038377">
    <property type="entry name" value="Na/Glc_symporter_sf"/>
</dbReference>
<feature type="transmembrane region" description="Helical" evidence="15">
    <location>
        <begin position="235"/>
        <end position="253"/>
    </location>
</feature>
<feature type="transmembrane region" description="Helical" evidence="15">
    <location>
        <begin position="68"/>
        <end position="92"/>
    </location>
</feature>
<comment type="caution">
    <text evidence="16">The sequence shown here is derived from an EMBL/GenBank/DDBJ whole genome shotgun (WGS) entry which is preliminary data.</text>
</comment>
<dbReference type="EMBL" id="BLJN01000003">
    <property type="protein sequence ID" value="GFE81302.1"/>
    <property type="molecule type" value="Genomic_DNA"/>
</dbReference>
<dbReference type="Proteomes" id="UP000445000">
    <property type="component" value="Unassembled WGS sequence"/>
</dbReference>
<evidence type="ECO:0000313" key="17">
    <source>
        <dbReference type="Proteomes" id="UP000445000"/>
    </source>
</evidence>
<keyword evidence="5 15" id="KW-0812">Transmembrane</keyword>
<protein>
    <submittedName>
        <fullName evidence="16">Sodium:proline symporter</fullName>
    </submittedName>
</protein>
<feature type="region of interest" description="Disordered" evidence="14">
    <location>
        <begin position="462"/>
        <end position="484"/>
    </location>
</feature>
<dbReference type="RefSeq" id="WP_161812971.1">
    <property type="nucleotide sequence ID" value="NZ_BLJN01000003.1"/>
</dbReference>
<evidence type="ECO:0000256" key="9">
    <source>
        <dbReference type="ARBA" id="ARBA00023065"/>
    </source>
</evidence>
<comment type="subcellular location">
    <subcellularLocation>
        <location evidence="1">Cell membrane</location>
        <topology evidence="1">Multi-pass membrane protein</topology>
    </subcellularLocation>
</comment>
<feature type="transmembrane region" description="Helical" evidence="15">
    <location>
        <begin position="274"/>
        <end position="301"/>
    </location>
</feature>
<keyword evidence="17" id="KW-1185">Reference proteome</keyword>
<feature type="transmembrane region" description="Helical" evidence="15">
    <location>
        <begin position="156"/>
        <end position="177"/>
    </location>
</feature>
<feature type="transmembrane region" description="Helical" evidence="15">
    <location>
        <begin position="124"/>
        <end position="144"/>
    </location>
</feature>
<evidence type="ECO:0000256" key="5">
    <source>
        <dbReference type="ARBA" id="ARBA00022692"/>
    </source>
</evidence>
<evidence type="ECO:0000256" key="6">
    <source>
        <dbReference type="ARBA" id="ARBA00022847"/>
    </source>
</evidence>
<feature type="transmembrane region" description="Helical" evidence="15">
    <location>
        <begin position="321"/>
        <end position="346"/>
    </location>
</feature>
<feature type="transmembrane region" description="Helical" evidence="15">
    <location>
        <begin position="419"/>
        <end position="438"/>
    </location>
</feature>
<keyword evidence="6" id="KW-0769">Symport</keyword>
<dbReference type="GO" id="GO:0015293">
    <property type="term" value="F:symporter activity"/>
    <property type="evidence" value="ECO:0007669"/>
    <property type="project" value="UniProtKB-KW"/>
</dbReference>
<keyword evidence="11" id="KW-0739">Sodium transport</keyword>
<feature type="transmembrane region" description="Helical" evidence="15">
    <location>
        <begin position="367"/>
        <end position="385"/>
    </location>
</feature>
<evidence type="ECO:0000256" key="12">
    <source>
        <dbReference type="ARBA" id="ARBA00033708"/>
    </source>
</evidence>